<dbReference type="CDD" id="cd01448">
    <property type="entry name" value="TST_Repeat_1"/>
    <property type="match status" value="1"/>
</dbReference>
<keyword evidence="4" id="KW-0670">Pyruvate</keyword>
<accession>A0A1I4YRS8</accession>
<dbReference type="InterPro" id="IPR001763">
    <property type="entry name" value="Rhodanese-like_dom"/>
</dbReference>
<dbReference type="PROSITE" id="PS50206">
    <property type="entry name" value="RHODANESE_3"/>
    <property type="match status" value="2"/>
</dbReference>
<evidence type="ECO:0000259" key="3">
    <source>
        <dbReference type="PROSITE" id="PS50206"/>
    </source>
</evidence>
<dbReference type="InterPro" id="IPR036873">
    <property type="entry name" value="Rhodanese-like_dom_sf"/>
</dbReference>
<dbReference type="Pfam" id="PF00581">
    <property type="entry name" value="Rhodanese"/>
    <property type="match status" value="2"/>
</dbReference>
<feature type="signal peptide" evidence="2">
    <location>
        <begin position="1"/>
        <end position="22"/>
    </location>
</feature>
<proteinExistence type="predicted"/>
<feature type="chain" id="PRO_5011733753" evidence="2">
    <location>
        <begin position="23"/>
        <end position="314"/>
    </location>
</feature>
<evidence type="ECO:0000256" key="2">
    <source>
        <dbReference type="SAM" id="SignalP"/>
    </source>
</evidence>
<keyword evidence="2" id="KW-0732">Signal</keyword>
<dbReference type="PANTHER" id="PTHR43855">
    <property type="entry name" value="THIOSULFATE SULFURTRANSFERASE"/>
    <property type="match status" value="1"/>
</dbReference>
<reference evidence="4 5" key="1">
    <citation type="submission" date="2016-10" db="EMBL/GenBank/DDBJ databases">
        <authorList>
            <person name="de Groot N.N."/>
        </authorList>
    </citation>
    <scope>NUCLEOTIDE SEQUENCE [LARGE SCALE GENOMIC DNA]</scope>
    <source>
        <strain evidence="4 5">CGMCC 1.7659</strain>
    </source>
</reference>
<dbReference type="EMBL" id="FOVF01000019">
    <property type="protein sequence ID" value="SFN40687.1"/>
    <property type="molecule type" value="Genomic_DNA"/>
</dbReference>
<dbReference type="GO" id="GO:0016740">
    <property type="term" value="F:transferase activity"/>
    <property type="evidence" value="ECO:0007669"/>
    <property type="project" value="UniProtKB-KW"/>
</dbReference>
<dbReference type="AlphaFoldDB" id="A0A1I4YRS8"/>
<organism evidence="4 5">
    <name type="scientific">Dokdonella immobilis</name>
    <dbReference type="NCBI Taxonomy" id="578942"/>
    <lineage>
        <taxon>Bacteria</taxon>
        <taxon>Pseudomonadati</taxon>
        <taxon>Pseudomonadota</taxon>
        <taxon>Gammaproteobacteria</taxon>
        <taxon>Lysobacterales</taxon>
        <taxon>Rhodanobacteraceae</taxon>
        <taxon>Dokdonella</taxon>
    </lineage>
</organism>
<feature type="domain" description="Rhodanese" evidence="3">
    <location>
        <begin position="44"/>
        <end position="157"/>
    </location>
</feature>
<dbReference type="STRING" id="578942.SAMN05216289_11960"/>
<evidence type="ECO:0000313" key="4">
    <source>
        <dbReference type="EMBL" id="SFN40687.1"/>
    </source>
</evidence>
<evidence type="ECO:0000256" key="1">
    <source>
        <dbReference type="ARBA" id="ARBA00022737"/>
    </source>
</evidence>
<dbReference type="Proteomes" id="UP000198575">
    <property type="component" value="Unassembled WGS sequence"/>
</dbReference>
<dbReference type="Gene3D" id="3.40.250.10">
    <property type="entry name" value="Rhodanese-like domain"/>
    <property type="match status" value="2"/>
</dbReference>
<keyword evidence="1" id="KW-0677">Repeat</keyword>
<dbReference type="InterPro" id="IPR051126">
    <property type="entry name" value="Thiosulfate_sulfurtransferase"/>
</dbReference>
<feature type="domain" description="Rhodanese" evidence="3">
    <location>
        <begin position="188"/>
        <end position="303"/>
    </location>
</feature>
<protein>
    <submittedName>
        <fullName evidence="4">Thiosulfate/3-mercaptopyruvate sulfurtransferase</fullName>
    </submittedName>
</protein>
<evidence type="ECO:0000313" key="5">
    <source>
        <dbReference type="Proteomes" id="UP000198575"/>
    </source>
</evidence>
<dbReference type="OrthoDB" id="9781034at2"/>
<name>A0A1I4YRS8_9GAMM</name>
<keyword evidence="5" id="KW-1185">Reference proteome</keyword>
<dbReference type="RefSeq" id="WP_092408684.1">
    <property type="nucleotide sequence ID" value="NZ_FOVF01000019.1"/>
</dbReference>
<dbReference type="PANTHER" id="PTHR43855:SF1">
    <property type="entry name" value="THIOSULFATE SULFURTRANSFERASE"/>
    <property type="match status" value="1"/>
</dbReference>
<sequence>MFRIPGLLAAVACLLPMASAAAADQSTALPGPLVTPAWLAAHLDDPDLVLLHIGEREGYDDAHIPHARFVTLDDIALSDHSGKGLMLEMPSAADLHDRLGALGIGDRSRVVVYFGKDWASPATRVVFTLDVAGLGDRSALLDGGMPAWQREGHAVTREVEKSTASSTLSPLTMKPLIVDAAFVQTHAKTSGYALVDGRARAFYDGVDTGGAHGVSHQTGHIVGARSIPFTSIGNDDLTVKSPDALRTLFEVAGVQPGDTVIGYCHIGQQATAMLFAARLLGHPVLLYDGSFEDWSQRGLPVETVEAIATASKGH</sequence>
<keyword evidence="4" id="KW-0808">Transferase</keyword>
<dbReference type="SUPFAM" id="SSF52821">
    <property type="entry name" value="Rhodanese/Cell cycle control phosphatase"/>
    <property type="match status" value="2"/>
</dbReference>
<dbReference type="SMART" id="SM00450">
    <property type="entry name" value="RHOD"/>
    <property type="match status" value="2"/>
</dbReference>
<gene>
    <name evidence="4" type="ORF">SAMN05216289_11960</name>
</gene>